<dbReference type="GO" id="GO:0071453">
    <property type="term" value="P:cellular response to oxygen levels"/>
    <property type="evidence" value="ECO:0007669"/>
    <property type="project" value="TreeGrafter"/>
</dbReference>
<evidence type="ECO:0000259" key="1">
    <source>
        <dbReference type="Pfam" id="PF01507"/>
    </source>
</evidence>
<feature type="domain" description="Phosphoadenosine phosphosulphate reductase" evidence="1">
    <location>
        <begin position="155"/>
        <end position="223"/>
    </location>
</feature>
<keyword evidence="3" id="KW-1185">Reference proteome</keyword>
<dbReference type="GO" id="GO:0003824">
    <property type="term" value="F:catalytic activity"/>
    <property type="evidence" value="ECO:0007669"/>
    <property type="project" value="InterPro"/>
</dbReference>
<dbReference type="Proteomes" id="UP000028492">
    <property type="component" value="Plasmid pAmyja1"/>
</dbReference>
<dbReference type="EMBL" id="CP008954">
    <property type="protein sequence ID" value="AIG81271.1"/>
    <property type="molecule type" value="Genomic_DNA"/>
</dbReference>
<dbReference type="SUPFAM" id="SSF52402">
    <property type="entry name" value="Adenine nucleotide alpha hydrolases-like"/>
    <property type="match status" value="1"/>
</dbReference>
<dbReference type="eggNOG" id="COG3969">
    <property type="taxonomic scope" value="Bacteria"/>
</dbReference>
<dbReference type="Pfam" id="PF01507">
    <property type="entry name" value="PAPS_reduct"/>
    <property type="match status" value="1"/>
</dbReference>
<dbReference type="InterPro" id="IPR014729">
    <property type="entry name" value="Rossmann-like_a/b/a_fold"/>
</dbReference>
<organism evidence="2 3">
    <name type="scientific">Amycolatopsis japonica</name>
    <dbReference type="NCBI Taxonomy" id="208439"/>
    <lineage>
        <taxon>Bacteria</taxon>
        <taxon>Bacillati</taxon>
        <taxon>Actinomycetota</taxon>
        <taxon>Actinomycetes</taxon>
        <taxon>Pseudonocardiales</taxon>
        <taxon>Pseudonocardiaceae</taxon>
        <taxon>Amycolatopsis</taxon>
        <taxon>Amycolatopsis japonica group</taxon>
    </lineage>
</organism>
<dbReference type="AlphaFoldDB" id="A0A075VAB5"/>
<geneLocation type="plasmid" evidence="2 3">
    <name>pAmyja1</name>
</geneLocation>
<evidence type="ECO:0000313" key="3">
    <source>
        <dbReference type="Proteomes" id="UP000028492"/>
    </source>
</evidence>
<keyword evidence="2" id="KW-0614">Plasmid</keyword>
<dbReference type="InterPro" id="IPR002500">
    <property type="entry name" value="PAPS_reduct_dom"/>
</dbReference>
<proteinExistence type="predicted"/>
<name>A0A075VAB5_9PSEU</name>
<gene>
    <name evidence="2" type="ORF">AJAP_42505</name>
</gene>
<dbReference type="PANTHER" id="PTHR30083:SF0">
    <property type="entry name" value="3'-PHOSPHOADENOSINE 5'-PHOSPHOSULFATE SULFOTRANSFERASE (PAPS REDUCTASE)_FAD SYNTHETASE"/>
    <property type="match status" value="1"/>
</dbReference>
<dbReference type="HOGENOM" id="CLU_759995_0_0_11"/>
<accession>A0A075VAB5</accession>
<protein>
    <submittedName>
        <fullName evidence="2">Gp3</fullName>
    </submittedName>
</protein>
<dbReference type="Gene3D" id="3.40.50.620">
    <property type="entry name" value="HUPs"/>
    <property type="match status" value="1"/>
</dbReference>
<evidence type="ECO:0000313" key="2">
    <source>
        <dbReference type="EMBL" id="AIG81271.1"/>
    </source>
</evidence>
<dbReference type="PANTHER" id="PTHR30083">
    <property type="entry name" value="TRANSCRIPTIONAL REGULATOR-RELATED"/>
    <property type="match status" value="1"/>
</dbReference>
<dbReference type="RefSeq" id="WP_040133654.1">
    <property type="nucleotide sequence ID" value="NZ_CP008954.1"/>
</dbReference>
<dbReference type="KEGG" id="aja:AJAP_42505"/>
<reference evidence="2 3" key="1">
    <citation type="journal article" date="2014" name="J. Biotechnol.">
        <title>Complete genome sequence of the actinobacterium Amycolatopsis japonica MG417-CF17(T) (=DSM 44213T) producing (S,S)-N,N'-ethylenediaminedisuccinic acid.</title>
        <authorList>
            <person name="Stegmann E."/>
            <person name="Albersmeier A."/>
            <person name="Spohn M."/>
            <person name="Gert H."/>
            <person name="Weber T."/>
            <person name="Wohlleben W."/>
            <person name="Kalinowski J."/>
            <person name="Ruckert C."/>
        </authorList>
    </citation>
    <scope>NUCLEOTIDE SEQUENCE [LARGE SCALE GENOMIC DNA]</scope>
    <source>
        <strain evidence="3">MG417-CF17 (DSM 44213)</strain>
        <plasmid evidence="2">pAmyja1</plasmid>
    </source>
</reference>
<sequence>MTRVKRHIDANVVDEARRRIHHIYDLVDNVVVAFSGGKDSLALLHLTWEVAQERGLTAVNVAFRDEEVIPDTVLSFVDTYRQLPWVNMTWYAVPLISSKYVLGKTSRYIQWDPNREHVRPKPAWATTLDDLGYPPDTVFSQLTMDSVLAAPYKGKVAIMTGVRASESLMRWQSSVVKLNENYICASSTPKASLCKPLFDWQENDVLRFFYDNAIRYCPIYDAQAWAGNALRVATPLIPESAKALHYLRATEPVFYDQVMEIFPEMALQERYHAEIDRAGILARYAESWDGIEQWITDHFDEAAELANAMKALARVKVAARRAPDSFPLPYVLKQFTSGAYKRRILPQAFADQTKSDQAQRGTRG</sequence>